<dbReference type="Proteomes" id="UP000479710">
    <property type="component" value="Unassembled WGS sequence"/>
</dbReference>
<organism evidence="1 2">
    <name type="scientific">Oryza meyeriana var. granulata</name>
    <dbReference type="NCBI Taxonomy" id="110450"/>
    <lineage>
        <taxon>Eukaryota</taxon>
        <taxon>Viridiplantae</taxon>
        <taxon>Streptophyta</taxon>
        <taxon>Embryophyta</taxon>
        <taxon>Tracheophyta</taxon>
        <taxon>Spermatophyta</taxon>
        <taxon>Magnoliopsida</taxon>
        <taxon>Liliopsida</taxon>
        <taxon>Poales</taxon>
        <taxon>Poaceae</taxon>
        <taxon>BOP clade</taxon>
        <taxon>Oryzoideae</taxon>
        <taxon>Oryzeae</taxon>
        <taxon>Oryzinae</taxon>
        <taxon>Oryza</taxon>
        <taxon>Oryza meyeriana</taxon>
    </lineage>
</organism>
<comment type="caution">
    <text evidence="1">The sequence shown here is derived from an EMBL/GenBank/DDBJ whole genome shotgun (WGS) entry which is preliminary data.</text>
</comment>
<proteinExistence type="predicted"/>
<protein>
    <submittedName>
        <fullName evidence="1">Uncharacterized protein</fullName>
    </submittedName>
</protein>
<evidence type="ECO:0000313" key="1">
    <source>
        <dbReference type="EMBL" id="KAF0893198.1"/>
    </source>
</evidence>
<dbReference type="EMBL" id="SPHZ02000011">
    <property type="protein sequence ID" value="KAF0893198.1"/>
    <property type="molecule type" value="Genomic_DNA"/>
</dbReference>
<dbReference type="PANTHER" id="PTHR34591:SF53">
    <property type="entry name" value="F-BOX DOMAIN-CONTAINING PROTEIN"/>
    <property type="match status" value="1"/>
</dbReference>
<evidence type="ECO:0000313" key="2">
    <source>
        <dbReference type="Proteomes" id="UP000479710"/>
    </source>
</evidence>
<dbReference type="AlphaFoldDB" id="A0A6G1BYJ9"/>
<accession>A0A6G1BYJ9</accession>
<name>A0A6G1BYJ9_9ORYZ</name>
<gene>
    <name evidence="1" type="ORF">E2562_023220</name>
</gene>
<sequence>MPELDVDPDEEAQAAGAATPHPFHIVGFHPSKEVLFLAPGAFHVVAYHLRSGKVQYLGRTTSRTKGRN</sequence>
<dbReference type="PANTHER" id="PTHR34591">
    <property type="entry name" value="OS03G0653100 PROTEIN-RELATED"/>
    <property type="match status" value="1"/>
</dbReference>
<reference evidence="1 2" key="1">
    <citation type="submission" date="2019-11" db="EMBL/GenBank/DDBJ databases">
        <title>Whole genome sequence of Oryza granulata.</title>
        <authorList>
            <person name="Li W."/>
        </authorList>
    </citation>
    <scope>NUCLEOTIDE SEQUENCE [LARGE SCALE GENOMIC DNA]</scope>
    <source>
        <strain evidence="2">cv. Menghai</strain>
        <tissue evidence="1">Leaf</tissue>
    </source>
</reference>
<dbReference type="OrthoDB" id="10661116at2759"/>
<keyword evidence="2" id="KW-1185">Reference proteome</keyword>